<keyword evidence="3 5" id="KW-1133">Transmembrane helix</keyword>
<evidence type="ECO:0000256" key="6">
    <source>
        <dbReference type="SAM" id="SignalP"/>
    </source>
</evidence>
<feature type="transmembrane region" description="Helical" evidence="5">
    <location>
        <begin position="465"/>
        <end position="487"/>
    </location>
</feature>
<dbReference type="Pfam" id="PF00002">
    <property type="entry name" value="7tm_2"/>
    <property type="match status" value="1"/>
</dbReference>
<feature type="transmembrane region" description="Helical" evidence="5">
    <location>
        <begin position="692"/>
        <end position="714"/>
    </location>
</feature>
<evidence type="ECO:0000256" key="2">
    <source>
        <dbReference type="ARBA" id="ARBA00022692"/>
    </source>
</evidence>
<reference evidence="9" key="1">
    <citation type="submission" date="2025-08" db="UniProtKB">
        <authorList>
            <consortium name="RefSeq"/>
        </authorList>
    </citation>
    <scope>IDENTIFICATION</scope>
</reference>
<keyword evidence="4 5" id="KW-0472">Membrane</keyword>
<name>A0ABM1VTK7_APLCA</name>
<proteinExistence type="predicted"/>
<evidence type="ECO:0000256" key="4">
    <source>
        <dbReference type="ARBA" id="ARBA00023136"/>
    </source>
</evidence>
<keyword evidence="9" id="KW-0675">Receptor</keyword>
<comment type="subcellular location">
    <subcellularLocation>
        <location evidence="1">Membrane</location>
        <topology evidence="1">Multi-pass membrane protein</topology>
    </subcellularLocation>
</comment>
<dbReference type="PANTHER" id="PTHR45902">
    <property type="entry name" value="LATROPHILIN RECEPTOR-LIKE PROTEIN A"/>
    <property type="match status" value="1"/>
</dbReference>
<feature type="transmembrane region" description="Helical" evidence="5">
    <location>
        <begin position="499"/>
        <end position="520"/>
    </location>
</feature>
<dbReference type="GeneID" id="101851641"/>
<protein>
    <submittedName>
        <fullName evidence="9">G-protein coupled receptor Mth2</fullName>
    </submittedName>
</protein>
<evidence type="ECO:0000313" key="8">
    <source>
        <dbReference type="Proteomes" id="UP000694888"/>
    </source>
</evidence>
<keyword evidence="2 5" id="KW-0812">Transmembrane</keyword>
<dbReference type="InterPro" id="IPR017981">
    <property type="entry name" value="GPCR_2-like_7TM"/>
</dbReference>
<organism evidence="8 9">
    <name type="scientific">Aplysia californica</name>
    <name type="common">California sea hare</name>
    <dbReference type="NCBI Taxonomy" id="6500"/>
    <lineage>
        <taxon>Eukaryota</taxon>
        <taxon>Metazoa</taxon>
        <taxon>Spiralia</taxon>
        <taxon>Lophotrochozoa</taxon>
        <taxon>Mollusca</taxon>
        <taxon>Gastropoda</taxon>
        <taxon>Heterobranchia</taxon>
        <taxon>Euthyneura</taxon>
        <taxon>Tectipleura</taxon>
        <taxon>Aplysiida</taxon>
        <taxon>Aplysioidea</taxon>
        <taxon>Aplysiidae</taxon>
        <taxon>Aplysia</taxon>
    </lineage>
</organism>
<feature type="transmembrane region" description="Helical" evidence="5">
    <location>
        <begin position="532"/>
        <end position="552"/>
    </location>
</feature>
<dbReference type="SUPFAM" id="SSF81321">
    <property type="entry name" value="Family A G protein-coupled receptor-like"/>
    <property type="match status" value="1"/>
</dbReference>
<feature type="transmembrane region" description="Helical" evidence="5">
    <location>
        <begin position="663"/>
        <end position="686"/>
    </location>
</feature>
<keyword evidence="6" id="KW-0732">Signal</keyword>
<feature type="signal peptide" evidence="6">
    <location>
        <begin position="1"/>
        <end position="30"/>
    </location>
</feature>
<feature type="transmembrane region" description="Helical" evidence="5">
    <location>
        <begin position="572"/>
        <end position="594"/>
    </location>
</feature>
<evidence type="ECO:0000256" key="3">
    <source>
        <dbReference type="ARBA" id="ARBA00022989"/>
    </source>
</evidence>
<dbReference type="Proteomes" id="UP000694888">
    <property type="component" value="Unplaced"/>
</dbReference>
<evidence type="ECO:0000313" key="9">
    <source>
        <dbReference type="RefSeq" id="XP_035825749.1"/>
    </source>
</evidence>
<dbReference type="PANTHER" id="PTHR45902:SF3">
    <property type="entry name" value="G-PROTEIN COUPLED RECEPTORS FAMILY 2 PROFILE 2 DOMAIN-CONTAINING PROTEIN"/>
    <property type="match status" value="1"/>
</dbReference>
<dbReference type="RefSeq" id="XP_035825749.1">
    <property type="nucleotide sequence ID" value="XM_035969856.1"/>
</dbReference>
<dbReference type="InterPro" id="IPR053231">
    <property type="entry name" value="GPCR_LN-TM7"/>
</dbReference>
<evidence type="ECO:0000259" key="7">
    <source>
        <dbReference type="PROSITE" id="PS50261"/>
    </source>
</evidence>
<dbReference type="CDD" id="cd15039">
    <property type="entry name" value="7tmB3_Methuselah-like"/>
    <property type="match status" value="1"/>
</dbReference>
<dbReference type="InterPro" id="IPR000832">
    <property type="entry name" value="GPCR_2_secretin-like"/>
</dbReference>
<evidence type="ECO:0000256" key="5">
    <source>
        <dbReference type="SAM" id="Phobius"/>
    </source>
</evidence>
<dbReference type="Gene3D" id="1.20.1070.10">
    <property type="entry name" value="Rhodopsin 7-helix transmembrane proteins"/>
    <property type="match status" value="1"/>
</dbReference>
<feature type="transmembrane region" description="Helical" evidence="5">
    <location>
        <begin position="614"/>
        <end position="642"/>
    </location>
</feature>
<dbReference type="PROSITE" id="PS50261">
    <property type="entry name" value="G_PROTEIN_RECEP_F2_4"/>
    <property type="match status" value="1"/>
</dbReference>
<sequence>MAMSFGYRCIFISCIICVCIIHNVKYQTQAVDSESRKEKPLGPLEFSCRNWYCGNKERLRSELDPTIWPGYYDYMGCACDSVCSFFGDCCVDADSSQKPLAQFLKSESSYMGLKMDHFSCLKFNSISKTDSVYVINKCPKSWDFPKYRELCGADVDLDVSKPGNFYLDLPVTGVKTGAIYRNLYCALCHGERFARWVPKIVCSGSMETSSGMTSLKLLVKTPWCFLQYVPPFESEFTIRPCLPGVKDFCRYPERVPKLVSETCKESKETAIVHRFYYSFKNPSCAMCFVGDMEHVSCHRYGGTPTVGHPRSPYSYSLLFYLDRGTKRTIHNSSVSTTEHETKTGVCSSESIFDPVSISCRHVECPGSLIFQGDRCRPKNDSVETSLPDPDNSTLLCPKIRLKETEFRFNKTHIHVHVHDVILDRRKFEVTTNGVYVCTHDVMVVSGNSSVHGYDMEYVLTRAESIVSACGICVSLLALLLTFSLYCLVKPSRTLPDNIVVSLVVALFFSNSLLLLGGFTSPVSALCRVTGVLIHYKFLTAFLWMNVMAYDTWRTFSKSYVILRGSKSRFRWYSLYAWTLPCLPVGVAFLLDVFLPTSYASPGYGKLLCWFSSKISLLIFFATPLACVLVLNFTFFTLTTVNIHRTRQSAGVCSTRHHQGQRTTLIVCVRLTTFVGLTWSLGLVSGLCPSAVLRYLFIVLNSLQGLFLCLSCLATRTFQKQLKDKLISLRRSSAASSGLKTVSDTMAK</sequence>
<feature type="domain" description="G-protein coupled receptors family 2 profile 2" evidence="7">
    <location>
        <begin position="463"/>
        <end position="715"/>
    </location>
</feature>
<gene>
    <name evidence="9" type="primary">LOC101851641</name>
</gene>
<accession>A0ABM1VTK7</accession>
<keyword evidence="8" id="KW-1185">Reference proteome</keyword>
<evidence type="ECO:0000256" key="1">
    <source>
        <dbReference type="ARBA" id="ARBA00004141"/>
    </source>
</evidence>
<feature type="chain" id="PRO_5047080775" evidence="6">
    <location>
        <begin position="31"/>
        <end position="747"/>
    </location>
</feature>